<organism evidence="1 2">
    <name type="scientific">Ciona intestinalis</name>
    <name type="common">Transparent sea squirt</name>
    <name type="synonym">Ascidia intestinalis</name>
    <dbReference type="NCBI Taxonomy" id="7719"/>
    <lineage>
        <taxon>Eukaryota</taxon>
        <taxon>Metazoa</taxon>
        <taxon>Chordata</taxon>
        <taxon>Tunicata</taxon>
        <taxon>Ascidiacea</taxon>
        <taxon>Phlebobranchia</taxon>
        <taxon>Cionidae</taxon>
        <taxon>Ciona</taxon>
    </lineage>
</organism>
<protein>
    <submittedName>
        <fullName evidence="1">Uncharacterized protein</fullName>
    </submittedName>
</protein>
<dbReference type="HOGENOM" id="CLU_3067912_0_0_1"/>
<accession>H2Y1Q8</accession>
<dbReference type="InParanoid" id="H2Y1Q8"/>
<dbReference type="Ensembl" id="ENSCINT00000033968.1">
    <property type="protein sequence ID" value="ENSCINP00000035842.1"/>
    <property type="gene ID" value="ENSCING00000020635.1"/>
</dbReference>
<name>H2Y1Q8_CIOIN</name>
<reference evidence="1" key="3">
    <citation type="submission" date="2025-09" db="UniProtKB">
        <authorList>
            <consortium name="Ensembl"/>
        </authorList>
    </citation>
    <scope>IDENTIFICATION</scope>
</reference>
<reference evidence="2" key="1">
    <citation type="journal article" date="2002" name="Science">
        <title>The draft genome of Ciona intestinalis: insights into chordate and vertebrate origins.</title>
        <authorList>
            <person name="Dehal P."/>
            <person name="Satou Y."/>
            <person name="Campbell R.K."/>
            <person name="Chapman J."/>
            <person name="Degnan B."/>
            <person name="De Tomaso A."/>
            <person name="Davidson B."/>
            <person name="Di Gregorio A."/>
            <person name="Gelpke M."/>
            <person name="Goodstein D.M."/>
            <person name="Harafuji N."/>
            <person name="Hastings K.E."/>
            <person name="Ho I."/>
            <person name="Hotta K."/>
            <person name="Huang W."/>
            <person name="Kawashima T."/>
            <person name="Lemaire P."/>
            <person name="Martinez D."/>
            <person name="Meinertzhagen I.A."/>
            <person name="Necula S."/>
            <person name="Nonaka M."/>
            <person name="Putnam N."/>
            <person name="Rash S."/>
            <person name="Saiga H."/>
            <person name="Satake M."/>
            <person name="Terry A."/>
            <person name="Yamada L."/>
            <person name="Wang H.G."/>
            <person name="Awazu S."/>
            <person name="Azumi K."/>
            <person name="Boore J."/>
            <person name="Branno M."/>
            <person name="Chin-Bow S."/>
            <person name="DeSantis R."/>
            <person name="Doyle S."/>
            <person name="Francino P."/>
            <person name="Keys D.N."/>
            <person name="Haga S."/>
            <person name="Hayashi H."/>
            <person name="Hino K."/>
            <person name="Imai K.S."/>
            <person name="Inaba K."/>
            <person name="Kano S."/>
            <person name="Kobayashi K."/>
            <person name="Kobayashi M."/>
            <person name="Lee B.I."/>
            <person name="Makabe K.W."/>
            <person name="Manohar C."/>
            <person name="Matassi G."/>
            <person name="Medina M."/>
            <person name="Mochizuki Y."/>
            <person name="Mount S."/>
            <person name="Morishita T."/>
            <person name="Miura S."/>
            <person name="Nakayama A."/>
            <person name="Nishizaka S."/>
            <person name="Nomoto H."/>
            <person name="Ohta F."/>
            <person name="Oishi K."/>
            <person name="Rigoutsos I."/>
            <person name="Sano M."/>
            <person name="Sasaki A."/>
            <person name="Sasakura Y."/>
            <person name="Shoguchi E."/>
            <person name="Shin-i T."/>
            <person name="Spagnuolo A."/>
            <person name="Stainier D."/>
            <person name="Suzuki M.M."/>
            <person name="Tassy O."/>
            <person name="Takatori N."/>
            <person name="Tokuoka M."/>
            <person name="Yagi K."/>
            <person name="Yoshizaki F."/>
            <person name="Wada S."/>
            <person name="Zhang C."/>
            <person name="Hyatt P.D."/>
            <person name="Larimer F."/>
            <person name="Detter C."/>
            <person name="Doggett N."/>
            <person name="Glavina T."/>
            <person name="Hawkins T."/>
            <person name="Richardson P."/>
            <person name="Lucas S."/>
            <person name="Kohara Y."/>
            <person name="Levine M."/>
            <person name="Satoh N."/>
            <person name="Rokhsar D.S."/>
        </authorList>
    </citation>
    <scope>NUCLEOTIDE SEQUENCE [LARGE SCALE GENOMIC DNA]</scope>
</reference>
<reference evidence="1" key="2">
    <citation type="submission" date="2025-08" db="UniProtKB">
        <authorList>
            <consortium name="Ensembl"/>
        </authorList>
    </citation>
    <scope>IDENTIFICATION</scope>
</reference>
<evidence type="ECO:0000313" key="2">
    <source>
        <dbReference type="Proteomes" id="UP000008144"/>
    </source>
</evidence>
<sequence length="53" mass="5948">MFDRVNVSHFTLATKHNCLNTLKGPGVCLVLDTQIAAVRPLGVFLTDIIYRKF</sequence>
<proteinExistence type="predicted"/>
<dbReference type="Proteomes" id="UP000008144">
    <property type="component" value="Unassembled WGS sequence"/>
</dbReference>
<keyword evidence="2" id="KW-1185">Reference proteome</keyword>
<dbReference type="AlphaFoldDB" id="H2Y1Q8"/>
<evidence type="ECO:0000313" key="1">
    <source>
        <dbReference type="Ensembl" id="ENSCINP00000035842.1"/>
    </source>
</evidence>